<evidence type="ECO:0000313" key="2">
    <source>
        <dbReference type="Proteomes" id="UP000001194"/>
    </source>
</evidence>
<dbReference type="OrthoDB" id="3063716at2759"/>
<name>B0DAG1_LACBS</name>
<dbReference type="EMBL" id="DS547101">
    <property type="protein sequence ID" value="EDR08744.1"/>
    <property type="molecule type" value="Genomic_DNA"/>
</dbReference>
<gene>
    <name evidence="1" type="ORF">LACBIDRAFT_297289</name>
</gene>
<dbReference type="AlphaFoldDB" id="B0DAG1"/>
<protein>
    <submittedName>
        <fullName evidence="1">Uncharacterized protein</fullName>
    </submittedName>
</protein>
<dbReference type="Proteomes" id="UP000001194">
    <property type="component" value="Unassembled WGS sequence"/>
</dbReference>
<sequence>MIPRFSNPHLLPENAKRVSRAEIAIDDGLGHSLSQEVDLEVVEHLNHLLKRALPEPTQEAEPKRKKRCKVKINEVSDPIPDKPTLFRLVSRTLPPIQLSLEPPPPPPPITVEPDCEDNEIQAQLRKQQAESASVDFQWLMLESQQPKALRYRSKLKKCCVKAHLPEHPPPMAIIQSVQQPRKSRPPVPVEHYPYVIGAAPPPTTTEPARSMDCPVVEIKPELVRNKRRRSKVVKKERLPPRFWAPNPHWRGKCCGYAYGYPSHFATYENRFVD</sequence>
<reference evidence="1 2" key="1">
    <citation type="journal article" date="2008" name="Nature">
        <title>The genome of Laccaria bicolor provides insights into mycorrhizal symbiosis.</title>
        <authorList>
            <person name="Martin F."/>
            <person name="Aerts A."/>
            <person name="Ahren D."/>
            <person name="Brun A."/>
            <person name="Danchin E.G.J."/>
            <person name="Duchaussoy F."/>
            <person name="Gibon J."/>
            <person name="Kohler A."/>
            <person name="Lindquist E."/>
            <person name="Pereda V."/>
            <person name="Salamov A."/>
            <person name="Shapiro H.J."/>
            <person name="Wuyts J."/>
            <person name="Blaudez D."/>
            <person name="Buee M."/>
            <person name="Brokstein P."/>
            <person name="Canbaeck B."/>
            <person name="Cohen D."/>
            <person name="Courty P.E."/>
            <person name="Coutinho P.M."/>
            <person name="Delaruelle C."/>
            <person name="Detter J.C."/>
            <person name="Deveau A."/>
            <person name="DiFazio S."/>
            <person name="Duplessis S."/>
            <person name="Fraissinet-Tachet L."/>
            <person name="Lucic E."/>
            <person name="Frey-Klett P."/>
            <person name="Fourrey C."/>
            <person name="Feussner I."/>
            <person name="Gay G."/>
            <person name="Grimwood J."/>
            <person name="Hoegger P.J."/>
            <person name="Jain P."/>
            <person name="Kilaru S."/>
            <person name="Labbe J."/>
            <person name="Lin Y.C."/>
            <person name="Legue V."/>
            <person name="Le Tacon F."/>
            <person name="Marmeisse R."/>
            <person name="Melayah D."/>
            <person name="Montanini B."/>
            <person name="Muratet M."/>
            <person name="Nehls U."/>
            <person name="Niculita-Hirzel H."/>
            <person name="Oudot-Le Secq M.P."/>
            <person name="Peter M."/>
            <person name="Quesneville H."/>
            <person name="Rajashekar B."/>
            <person name="Reich M."/>
            <person name="Rouhier N."/>
            <person name="Schmutz J."/>
            <person name="Yin T."/>
            <person name="Chalot M."/>
            <person name="Henrissat B."/>
            <person name="Kuees U."/>
            <person name="Lucas S."/>
            <person name="Van de Peer Y."/>
            <person name="Podila G.K."/>
            <person name="Polle A."/>
            <person name="Pukkila P.J."/>
            <person name="Richardson P.M."/>
            <person name="Rouze P."/>
            <person name="Sanders I.R."/>
            <person name="Stajich J.E."/>
            <person name="Tunlid A."/>
            <person name="Tuskan G."/>
            <person name="Grigoriev I.V."/>
        </authorList>
    </citation>
    <scope>NUCLEOTIDE SEQUENCE [LARGE SCALE GENOMIC DNA]</scope>
    <source>
        <strain evidence="2">S238N-H82 / ATCC MYA-4686</strain>
    </source>
</reference>
<keyword evidence="2" id="KW-1185">Reference proteome</keyword>
<accession>B0DAG1</accession>
<dbReference type="RefSeq" id="XP_001880969.1">
    <property type="nucleotide sequence ID" value="XM_001880934.1"/>
</dbReference>
<organism evidence="2">
    <name type="scientific">Laccaria bicolor (strain S238N-H82 / ATCC MYA-4686)</name>
    <name type="common">Bicoloured deceiver</name>
    <name type="synonym">Laccaria laccata var. bicolor</name>
    <dbReference type="NCBI Taxonomy" id="486041"/>
    <lineage>
        <taxon>Eukaryota</taxon>
        <taxon>Fungi</taxon>
        <taxon>Dikarya</taxon>
        <taxon>Basidiomycota</taxon>
        <taxon>Agaricomycotina</taxon>
        <taxon>Agaricomycetes</taxon>
        <taxon>Agaricomycetidae</taxon>
        <taxon>Agaricales</taxon>
        <taxon>Agaricineae</taxon>
        <taxon>Hydnangiaceae</taxon>
        <taxon>Laccaria</taxon>
    </lineage>
</organism>
<proteinExistence type="predicted"/>
<dbReference type="HOGENOM" id="CLU_088642_0_0_1"/>
<evidence type="ECO:0000313" key="1">
    <source>
        <dbReference type="EMBL" id="EDR08744.1"/>
    </source>
</evidence>
<dbReference type="KEGG" id="lbc:LACBIDRAFT_297289"/>
<dbReference type="InParanoid" id="B0DAG1"/>
<dbReference type="GeneID" id="6076516"/>